<gene>
    <name evidence="3" type="ORF">CH330_02950</name>
</gene>
<dbReference type="InterPro" id="IPR054331">
    <property type="entry name" value="LiaF_TM"/>
</dbReference>
<evidence type="ECO:0000313" key="4">
    <source>
        <dbReference type="Proteomes" id="UP000215559"/>
    </source>
</evidence>
<accession>A0A235BW90</accession>
<name>A0A235BW90_UNCW3</name>
<dbReference type="Proteomes" id="UP000215559">
    <property type="component" value="Unassembled WGS sequence"/>
</dbReference>
<dbReference type="PROSITE" id="PS51257">
    <property type="entry name" value="PROKAR_LIPOPROTEIN"/>
    <property type="match status" value="1"/>
</dbReference>
<dbReference type="Pfam" id="PF22570">
    <property type="entry name" value="LiaF-TM"/>
    <property type="match status" value="1"/>
</dbReference>
<comment type="caution">
    <text evidence="3">The sequence shown here is derived from an EMBL/GenBank/DDBJ whole genome shotgun (WGS) entry which is preliminary data.</text>
</comment>
<keyword evidence="1" id="KW-1133">Transmembrane helix</keyword>
<evidence type="ECO:0000259" key="2">
    <source>
        <dbReference type="Pfam" id="PF22570"/>
    </source>
</evidence>
<feature type="transmembrane region" description="Helical" evidence="1">
    <location>
        <begin position="33"/>
        <end position="49"/>
    </location>
</feature>
<evidence type="ECO:0000313" key="3">
    <source>
        <dbReference type="EMBL" id="OYD16389.1"/>
    </source>
</evidence>
<proteinExistence type="predicted"/>
<dbReference type="AlphaFoldDB" id="A0A235BW90"/>
<keyword evidence="1" id="KW-0472">Membrane</keyword>
<sequence length="87" mass="9905">MKRIWCGIVIMVVGLWIWLSCLGVPYISFSKNWPLLLIALGIYIIARRVRKAVRTHRSAGVIINDLEDGKINAEDAISEIKRGKNDR</sequence>
<dbReference type="EMBL" id="NOZP01000053">
    <property type="protein sequence ID" value="OYD16389.1"/>
    <property type="molecule type" value="Genomic_DNA"/>
</dbReference>
<protein>
    <recommendedName>
        <fullName evidence="2">LiaF transmembrane domain-containing protein</fullName>
    </recommendedName>
</protein>
<reference evidence="3 4" key="1">
    <citation type="submission" date="2017-07" db="EMBL/GenBank/DDBJ databases">
        <title>Recovery of genomes from metagenomes via a dereplication, aggregation, and scoring strategy.</title>
        <authorList>
            <person name="Sieber C.M."/>
            <person name="Probst A.J."/>
            <person name="Sharrar A."/>
            <person name="Thomas B.C."/>
            <person name="Hess M."/>
            <person name="Tringe S.G."/>
            <person name="Banfield J.F."/>
        </authorList>
    </citation>
    <scope>NUCLEOTIDE SEQUENCE [LARGE SCALE GENOMIC DNA]</scope>
    <source>
        <strain evidence="3">JGI_Cruoil_03_51_56</strain>
    </source>
</reference>
<evidence type="ECO:0000256" key="1">
    <source>
        <dbReference type="SAM" id="Phobius"/>
    </source>
</evidence>
<feature type="domain" description="LiaF transmembrane" evidence="2">
    <location>
        <begin position="5"/>
        <end position="62"/>
    </location>
</feature>
<keyword evidence="1" id="KW-0812">Transmembrane</keyword>
<organism evidence="3 4">
    <name type="scientific">candidate division WOR-3 bacterium JGI_Cruoil_03_51_56</name>
    <dbReference type="NCBI Taxonomy" id="1973747"/>
    <lineage>
        <taxon>Bacteria</taxon>
        <taxon>Bacteria division WOR-3</taxon>
    </lineage>
</organism>
<feature type="transmembrane region" description="Helical" evidence="1">
    <location>
        <begin position="7"/>
        <end position="27"/>
    </location>
</feature>